<protein>
    <submittedName>
        <fullName evidence="2">Unannotated protein</fullName>
    </submittedName>
</protein>
<dbReference type="AlphaFoldDB" id="A0A6J6CAY3"/>
<gene>
    <name evidence="2" type="ORF">UFOPK1537_00079</name>
</gene>
<accession>A0A6J6CAY3</accession>
<dbReference type="InterPro" id="IPR057446">
    <property type="entry name" value="PH_bac"/>
</dbReference>
<sequence length="162" mass="17413">MLELYQVGLIAIAVLCALIALAARSWVKRANTQNIVLAMPQFSEFVDDGDSGSYVATTFAGRPLDRVSAHGLAYAGKARVLVGDKGVQISRTGEKSFLIGKASLLSVSRSSAVIDRAVEKDGLLSLRWKLGESEVETHLRFTSAQSRDFVATGASELLRSIK</sequence>
<name>A0A6J6CAY3_9ZZZZ</name>
<proteinExistence type="predicted"/>
<evidence type="ECO:0000259" key="1">
    <source>
        <dbReference type="Pfam" id="PF25362"/>
    </source>
</evidence>
<dbReference type="EMBL" id="CAEZSX010000005">
    <property type="protein sequence ID" value="CAB4547483.1"/>
    <property type="molecule type" value="Genomic_DNA"/>
</dbReference>
<dbReference type="Pfam" id="PF25362">
    <property type="entry name" value="bPH_11"/>
    <property type="match status" value="1"/>
</dbReference>
<reference evidence="2" key="1">
    <citation type="submission" date="2020-05" db="EMBL/GenBank/DDBJ databases">
        <authorList>
            <person name="Chiriac C."/>
            <person name="Salcher M."/>
            <person name="Ghai R."/>
            <person name="Kavagutti S V."/>
        </authorList>
    </citation>
    <scope>NUCLEOTIDE SEQUENCE</scope>
</reference>
<organism evidence="2">
    <name type="scientific">freshwater metagenome</name>
    <dbReference type="NCBI Taxonomy" id="449393"/>
    <lineage>
        <taxon>unclassified sequences</taxon>
        <taxon>metagenomes</taxon>
        <taxon>ecological metagenomes</taxon>
    </lineage>
</organism>
<feature type="domain" description="PH" evidence="1">
    <location>
        <begin position="51"/>
        <end position="147"/>
    </location>
</feature>
<evidence type="ECO:0000313" key="2">
    <source>
        <dbReference type="EMBL" id="CAB4547483.1"/>
    </source>
</evidence>